<name>M1GLC2_9BASI</name>
<evidence type="ECO:0000256" key="1">
    <source>
        <dbReference type="ARBA" id="ARBA00002670"/>
    </source>
</evidence>
<comment type="function">
    <text evidence="1">Mitochondrial DNA endonuclease involved in intron homing.</text>
</comment>
<dbReference type="GO" id="GO:0004519">
    <property type="term" value="F:endonuclease activity"/>
    <property type="evidence" value="ECO:0007669"/>
    <property type="project" value="InterPro"/>
</dbReference>
<sequence>TRFNMIEVYGVDNLFLQDRPIMSSSMIMPLMLTGDRLAAFVVGLIDGEGSLQVNHWRSKSFQYRLIIKLKYNEYNKAMLEHIASVYGGQVLIETVKSTGYQTVKWVINDSNRIRNTIIPLLTTFPPLTTRMQLQLTFVIKALAGMTMDEYFAARTLKYSTRPMLISHPLSTLPSYFNAWLSGFIETEGSFAIRSGSLGFSFSTGQLNDQYLMRIILDFFNQSNLAIQHKEGKNSPFFFIEIASIRGVTAVIKHLLDYPLQGYKYYQLAIVMKRSQALLHLRHHFWN</sequence>
<feature type="domain" description="Homing endonuclease LAGLIDADG" evidence="2">
    <location>
        <begin position="180"/>
        <end position="267"/>
    </location>
</feature>
<dbReference type="EMBL" id="KC285586">
    <property type="protein sequence ID" value="AGE14568.1"/>
    <property type="molecule type" value="Genomic_DNA"/>
</dbReference>
<proteinExistence type="predicted"/>
<gene>
    <name evidence="3" type="primary">orf286</name>
</gene>
<feature type="non-terminal residue" evidence="3">
    <location>
        <position position="1"/>
    </location>
</feature>
<dbReference type="InterPro" id="IPR027434">
    <property type="entry name" value="Homing_endonucl"/>
</dbReference>
<dbReference type="AlphaFoldDB" id="M1GLC2"/>
<organism evidence="3">
    <name type="scientific">Microbotryum lychnidis-dioicae</name>
    <dbReference type="NCBI Taxonomy" id="288795"/>
    <lineage>
        <taxon>Eukaryota</taxon>
        <taxon>Fungi</taxon>
        <taxon>Dikarya</taxon>
        <taxon>Basidiomycota</taxon>
        <taxon>Pucciniomycotina</taxon>
        <taxon>Microbotryomycetes</taxon>
        <taxon>Microbotryales</taxon>
        <taxon>Microbotryaceae</taxon>
        <taxon>Microbotryum</taxon>
    </lineage>
</organism>
<dbReference type="InterPro" id="IPR051289">
    <property type="entry name" value="LAGLIDADG_Endonuclease"/>
</dbReference>
<feature type="domain" description="Homing endonuclease LAGLIDADG" evidence="2">
    <location>
        <begin position="42"/>
        <end position="132"/>
    </location>
</feature>
<dbReference type="SUPFAM" id="SSF55608">
    <property type="entry name" value="Homing endonucleases"/>
    <property type="match status" value="2"/>
</dbReference>
<accession>M1GLC2</accession>
<dbReference type="Gene3D" id="3.10.28.10">
    <property type="entry name" value="Homing endonucleases"/>
    <property type="match status" value="2"/>
</dbReference>
<geneLocation type="mitochondrion" evidence="3"/>
<dbReference type="Pfam" id="PF00961">
    <property type="entry name" value="LAGLIDADG_1"/>
    <property type="match status" value="2"/>
</dbReference>
<dbReference type="RefSeq" id="YP_007475355.1">
    <property type="nucleotide sequence ID" value="NC_020353.1"/>
</dbReference>
<dbReference type="InterPro" id="IPR004860">
    <property type="entry name" value="LAGLIDADG_dom"/>
</dbReference>
<dbReference type="GeneID" id="14658411"/>
<dbReference type="GO" id="GO:0005739">
    <property type="term" value="C:mitochondrion"/>
    <property type="evidence" value="ECO:0007669"/>
    <property type="project" value="UniProtKB-ARBA"/>
</dbReference>
<protein>
    <recommendedName>
        <fullName evidence="2">Homing endonuclease LAGLIDADG domain-containing protein</fullName>
    </recommendedName>
</protein>
<dbReference type="PANTHER" id="PTHR36181:SF2">
    <property type="entry name" value="INTRON-ENCODED ENDONUCLEASE AI3-RELATED"/>
    <property type="match status" value="1"/>
</dbReference>
<keyword evidence="3" id="KW-0496">Mitochondrion</keyword>
<dbReference type="PANTHER" id="PTHR36181">
    <property type="entry name" value="INTRON-ENCODED ENDONUCLEASE AI3-RELATED"/>
    <property type="match status" value="1"/>
</dbReference>
<reference evidence="3" key="1">
    <citation type="submission" date="2012-12" db="EMBL/GenBank/DDBJ databases">
        <authorList>
            <person name="Lang B.F."/>
        </authorList>
    </citation>
    <scope>NUCLEOTIDE SEQUENCE</scope>
    <source>
        <strain evidence="3">MvSl135HT1</strain>
    </source>
</reference>
<evidence type="ECO:0000259" key="2">
    <source>
        <dbReference type="Pfam" id="PF00961"/>
    </source>
</evidence>
<evidence type="ECO:0000313" key="3">
    <source>
        <dbReference type="EMBL" id="AGE14568.1"/>
    </source>
</evidence>